<keyword evidence="5" id="KW-1185">Reference proteome</keyword>
<evidence type="ECO:0000313" key="5">
    <source>
        <dbReference type="Proteomes" id="UP001148299"/>
    </source>
</evidence>
<reference evidence="4" key="1">
    <citation type="submission" date="2022-12" db="EMBL/GenBank/DDBJ databases">
        <authorList>
            <person name="Petersen C."/>
        </authorList>
    </citation>
    <scope>NUCLEOTIDE SEQUENCE</scope>
    <source>
        <strain evidence="4">IBT 35675</strain>
    </source>
</reference>
<dbReference type="Gene3D" id="3.30.420.10">
    <property type="entry name" value="Ribonuclease H-like superfamily/Ribonuclease H"/>
    <property type="match status" value="1"/>
</dbReference>
<feature type="region of interest" description="Disordered" evidence="2">
    <location>
        <begin position="80"/>
        <end position="107"/>
    </location>
</feature>
<feature type="compositionally biased region" description="Low complexity" evidence="2">
    <location>
        <begin position="80"/>
        <end position="91"/>
    </location>
</feature>
<dbReference type="InterPro" id="IPR012337">
    <property type="entry name" value="RNaseH-like_sf"/>
</dbReference>
<feature type="compositionally biased region" description="Basic residues" evidence="2">
    <location>
        <begin position="94"/>
        <end position="103"/>
    </location>
</feature>
<feature type="domain" description="Integrase catalytic" evidence="3">
    <location>
        <begin position="1"/>
        <end position="116"/>
    </location>
</feature>
<dbReference type="InterPro" id="IPR001584">
    <property type="entry name" value="Integrase_cat-core"/>
</dbReference>
<comment type="caution">
    <text evidence="4">The sequence shown here is derived from an EMBL/GenBank/DDBJ whole genome shotgun (WGS) entry which is preliminary data.</text>
</comment>
<dbReference type="InterPro" id="IPR036397">
    <property type="entry name" value="RNaseH_sf"/>
</dbReference>
<dbReference type="GO" id="GO:0015074">
    <property type="term" value="P:DNA integration"/>
    <property type="evidence" value="ECO:0007669"/>
    <property type="project" value="InterPro"/>
</dbReference>
<dbReference type="AlphaFoldDB" id="A0A9W9V397"/>
<keyword evidence="1" id="KW-0694">RNA-binding</keyword>
<gene>
    <name evidence="4" type="ORF">N7541_001078</name>
</gene>
<evidence type="ECO:0000313" key="4">
    <source>
        <dbReference type="EMBL" id="KAJ5367137.1"/>
    </source>
</evidence>
<protein>
    <recommendedName>
        <fullName evidence="3">Integrase catalytic domain-containing protein</fullName>
    </recommendedName>
</protein>
<sequence length="160" mass="18071">MSDMTCRYGFQIRVITDKGPEFCTEIQAFLDKKGIKRVAIARYNPGSNGPVERSMRTFKDALFEMNYGYSVENAAAVAARESEESSSQLSAPRRVGRHQKPAKPRPPPWGELFYAAVLADRMTMNATTGMTQYRLLFEKEAILPLVTEVPTWSTLPWETV</sequence>
<organism evidence="4 5">
    <name type="scientific">Penicillium brevicompactum</name>
    <dbReference type="NCBI Taxonomy" id="5074"/>
    <lineage>
        <taxon>Eukaryota</taxon>
        <taxon>Fungi</taxon>
        <taxon>Dikarya</taxon>
        <taxon>Ascomycota</taxon>
        <taxon>Pezizomycotina</taxon>
        <taxon>Eurotiomycetes</taxon>
        <taxon>Eurotiomycetidae</taxon>
        <taxon>Eurotiales</taxon>
        <taxon>Aspergillaceae</taxon>
        <taxon>Penicillium</taxon>
    </lineage>
</organism>
<name>A0A9W9V397_PENBR</name>
<dbReference type="GO" id="GO:0005634">
    <property type="term" value="C:nucleus"/>
    <property type="evidence" value="ECO:0007669"/>
    <property type="project" value="UniProtKB-ARBA"/>
</dbReference>
<evidence type="ECO:0000256" key="1">
    <source>
        <dbReference type="ARBA" id="ARBA00022884"/>
    </source>
</evidence>
<proteinExistence type="predicted"/>
<dbReference type="GO" id="GO:0003723">
    <property type="term" value="F:RNA binding"/>
    <property type="evidence" value="ECO:0007669"/>
    <property type="project" value="UniProtKB-KW"/>
</dbReference>
<dbReference type="Proteomes" id="UP001148299">
    <property type="component" value="Unassembled WGS sequence"/>
</dbReference>
<reference evidence="4" key="2">
    <citation type="journal article" date="2023" name="IMA Fungus">
        <title>Comparative genomic study of the Penicillium genus elucidates a diverse pangenome and 15 lateral gene transfer events.</title>
        <authorList>
            <person name="Petersen C."/>
            <person name="Sorensen T."/>
            <person name="Nielsen M.R."/>
            <person name="Sondergaard T.E."/>
            <person name="Sorensen J.L."/>
            <person name="Fitzpatrick D.A."/>
            <person name="Frisvad J.C."/>
            <person name="Nielsen K.L."/>
        </authorList>
    </citation>
    <scope>NUCLEOTIDE SEQUENCE</scope>
    <source>
        <strain evidence="4">IBT 35675</strain>
    </source>
</reference>
<evidence type="ECO:0000259" key="3">
    <source>
        <dbReference type="PROSITE" id="PS50994"/>
    </source>
</evidence>
<dbReference type="EMBL" id="JAPZBR010000001">
    <property type="protein sequence ID" value="KAJ5367137.1"/>
    <property type="molecule type" value="Genomic_DNA"/>
</dbReference>
<dbReference type="PROSITE" id="PS50994">
    <property type="entry name" value="INTEGRASE"/>
    <property type="match status" value="1"/>
</dbReference>
<dbReference type="SUPFAM" id="SSF53098">
    <property type="entry name" value="Ribonuclease H-like"/>
    <property type="match status" value="1"/>
</dbReference>
<accession>A0A9W9V397</accession>
<evidence type="ECO:0000256" key="2">
    <source>
        <dbReference type="SAM" id="MobiDB-lite"/>
    </source>
</evidence>